<sequence>MKTRLCAQGLSHSVATAINFCRKINVDWFKDSEATCEFLDTCDKLFNIFNSRPRNRIENSIENLEFRDLDKPIYQAGKRTFVKGLITSITSLQMIIVDTEDGKIILE</sequence>
<dbReference type="InterPro" id="IPR048366">
    <property type="entry name" value="TNP-like_GBD"/>
</dbReference>
<feature type="domain" description="Transposable element P transposase-like GTP-binding insertion" evidence="1">
    <location>
        <begin position="1"/>
        <end position="54"/>
    </location>
</feature>
<organism evidence="2 3">
    <name type="scientific">Orchesella dallaii</name>
    <dbReference type="NCBI Taxonomy" id="48710"/>
    <lineage>
        <taxon>Eukaryota</taxon>
        <taxon>Metazoa</taxon>
        <taxon>Ecdysozoa</taxon>
        <taxon>Arthropoda</taxon>
        <taxon>Hexapoda</taxon>
        <taxon>Collembola</taxon>
        <taxon>Entomobryomorpha</taxon>
        <taxon>Entomobryoidea</taxon>
        <taxon>Orchesellidae</taxon>
        <taxon>Orchesellinae</taxon>
        <taxon>Orchesella</taxon>
    </lineage>
</organism>
<dbReference type="Pfam" id="PF21788">
    <property type="entry name" value="TNP-like_GBD"/>
    <property type="match status" value="1"/>
</dbReference>
<dbReference type="EMBL" id="CAXLJM020000045">
    <property type="protein sequence ID" value="CAL8110368.1"/>
    <property type="molecule type" value="Genomic_DNA"/>
</dbReference>
<comment type="caution">
    <text evidence="2">The sequence shown here is derived from an EMBL/GenBank/DDBJ whole genome shotgun (WGS) entry which is preliminary data.</text>
</comment>
<evidence type="ECO:0000259" key="1">
    <source>
        <dbReference type="Pfam" id="PF21788"/>
    </source>
</evidence>
<dbReference type="Proteomes" id="UP001642540">
    <property type="component" value="Unassembled WGS sequence"/>
</dbReference>
<evidence type="ECO:0000313" key="3">
    <source>
        <dbReference type="Proteomes" id="UP001642540"/>
    </source>
</evidence>
<protein>
    <recommendedName>
        <fullName evidence="1">Transposable element P transposase-like GTP-binding insertion domain-containing protein</fullName>
    </recommendedName>
</protein>
<reference evidence="2 3" key="1">
    <citation type="submission" date="2024-08" db="EMBL/GenBank/DDBJ databases">
        <authorList>
            <person name="Cucini C."/>
            <person name="Frati F."/>
        </authorList>
    </citation>
    <scope>NUCLEOTIDE SEQUENCE [LARGE SCALE GENOMIC DNA]</scope>
</reference>
<keyword evidence="3" id="KW-1185">Reference proteome</keyword>
<evidence type="ECO:0000313" key="2">
    <source>
        <dbReference type="EMBL" id="CAL8110368.1"/>
    </source>
</evidence>
<gene>
    <name evidence="2" type="ORF">ODALV1_LOCUS14192</name>
</gene>
<proteinExistence type="predicted"/>
<accession>A0ABP1QQN0</accession>
<name>A0ABP1QQN0_9HEXA</name>